<evidence type="ECO:0000256" key="1">
    <source>
        <dbReference type="SAM" id="Phobius"/>
    </source>
</evidence>
<name>A0A974P6V6_9CAUL</name>
<gene>
    <name evidence="2" type="ORF">JKL49_23895</name>
</gene>
<sequence length="79" mass="8775">MTHADRFIWGPPPASCGRCTSGSTARPLLEVIATRALLMALPFGLWFLWREIARRTGREMGSTPWAWLFAAGAVLLGFR</sequence>
<evidence type="ECO:0000313" key="2">
    <source>
        <dbReference type="EMBL" id="QQZ52122.1"/>
    </source>
</evidence>
<feature type="transmembrane region" description="Helical" evidence="1">
    <location>
        <begin position="32"/>
        <end position="49"/>
    </location>
</feature>
<dbReference type="EMBL" id="CP068570">
    <property type="protein sequence ID" value="QQZ52122.1"/>
    <property type="molecule type" value="Genomic_DNA"/>
</dbReference>
<organism evidence="2">
    <name type="scientific">Phenylobacterium glaciei</name>
    <dbReference type="NCBI Taxonomy" id="2803784"/>
    <lineage>
        <taxon>Bacteria</taxon>
        <taxon>Pseudomonadati</taxon>
        <taxon>Pseudomonadota</taxon>
        <taxon>Alphaproteobacteria</taxon>
        <taxon>Caulobacterales</taxon>
        <taxon>Caulobacteraceae</taxon>
        <taxon>Phenylobacterium</taxon>
    </lineage>
</organism>
<accession>A0A974P6V6</accession>
<keyword evidence="1" id="KW-0812">Transmembrane</keyword>
<proteinExistence type="predicted"/>
<feature type="transmembrane region" description="Helical" evidence="1">
    <location>
        <begin position="61"/>
        <end position="78"/>
    </location>
</feature>
<dbReference type="AlphaFoldDB" id="A0A974P6V6"/>
<keyword evidence="1" id="KW-0472">Membrane</keyword>
<reference evidence="2" key="1">
    <citation type="submission" date="2021-01" db="EMBL/GenBank/DDBJ databases">
        <title>Genome sequence of Phenylobacterium sp. 20VBR1 isolated from a valley glaceir, Ny-Alesund, Svalbard.</title>
        <authorList>
            <person name="Thomas F.A."/>
            <person name="Krishnan K.P."/>
            <person name="Sinha R.K."/>
        </authorList>
    </citation>
    <scope>NUCLEOTIDE SEQUENCE</scope>
    <source>
        <strain evidence="2">20VBR1</strain>
    </source>
</reference>
<keyword evidence="1" id="KW-1133">Transmembrane helix</keyword>
<protein>
    <submittedName>
        <fullName evidence="2">Uncharacterized protein</fullName>
    </submittedName>
</protein>